<dbReference type="NCBIfam" id="TIGR02765">
    <property type="entry name" value="crypto_DASH"/>
    <property type="match status" value="1"/>
</dbReference>
<dbReference type="InterPro" id="IPR036155">
    <property type="entry name" value="Crypto/Photolyase_N_sf"/>
</dbReference>
<name>A0ABS8C457_9ALTE</name>
<dbReference type="SUPFAM" id="SSF52425">
    <property type="entry name" value="Cryptochrome/photolyase, N-terminal domain"/>
    <property type="match status" value="1"/>
</dbReference>
<dbReference type="PANTHER" id="PTHR11455:SF22">
    <property type="entry name" value="CRYPTOCHROME DASH"/>
    <property type="match status" value="1"/>
</dbReference>
<comment type="cofactor">
    <cofactor evidence="6">
        <name>(6R)-5,10-methylene-5,6,7,8-tetrahydrofolate</name>
        <dbReference type="ChEBI" id="CHEBI:15636"/>
    </cofactor>
    <text evidence="6">Binds 1 5,10-methenyltetrahydrofolate (MTHF) per subunit.</text>
</comment>
<evidence type="ECO:0000256" key="1">
    <source>
        <dbReference type="ARBA" id="ARBA00005862"/>
    </source>
</evidence>
<accession>A0ABS8C457</accession>
<dbReference type="Gene3D" id="1.25.40.80">
    <property type="match status" value="1"/>
</dbReference>
<keyword evidence="4 6" id="KW-0274">FAD</keyword>
<dbReference type="SUPFAM" id="SSF48173">
    <property type="entry name" value="Cryptochrome/photolyase FAD-binding domain"/>
    <property type="match status" value="1"/>
</dbReference>
<keyword evidence="3 6" id="KW-0285">Flavoprotein</keyword>
<reference evidence="8 9" key="1">
    <citation type="submission" date="2021-10" db="EMBL/GenBank/DDBJ databases">
        <title>Alishewanella koreense sp. nov. isolated from seawater of southwestern coast in South Korea and the proposal for the reclassification of Rheinheimera perlucida and Rheinheimera tuosuensis as Arsukibacterium perlucida and Arsukibacterium tuosuensis.</title>
        <authorList>
            <person name="Kim K.H."/>
            <person name="Ruan W."/>
            <person name="Kim K.R."/>
            <person name="Baek J.H."/>
            <person name="Jeon C.O."/>
        </authorList>
    </citation>
    <scope>NUCLEOTIDE SEQUENCE [LARGE SCALE GENOMIC DNA]</scope>
    <source>
        <strain evidence="8 9">16-MA</strain>
    </source>
</reference>
<keyword evidence="5 6" id="KW-0157">Chromophore</keyword>
<evidence type="ECO:0000256" key="4">
    <source>
        <dbReference type="ARBA" id="ARBA00022827"/>
    </source>
</evidence>
<organism evidence="8 9">
    <name type="scientific">Alishewanella maricola</name>
    <dbReference type="NCBI Taxonomy" id="2795740"/>
    <lineage>
        <taxon>Bacteria</taxon>
        <taxon>Pseudomonadati</taxon>
        <taxon>Pseudomonadota</taxon>
        <taxon>Gammaproteobacteria</taxon>
        <taxon>Alteromonadales</taxon>
        <taxon>Alteromonadaceae</taxon>
        <taxon>Alishewanella</taxon>
    </lineage>
</organism>
<evidence type="ECO:0000256" key="5">
    <source>
        <dbReference type="ARBA" id="ARBA00022991"/>
    </source>
</evidence>
<dbReference type="PANTHER" id="PTHR11455">
    <property type="entry name" value="CRYPTOCHROME"/>
    <property type="match status" value="1"/>
</dbReference>
<dbReference type="InterPro" id="IPR005101">
    <property type="entry name" value="Cryptochr/Photolyase_FAD-bd"/>
</dbReference>
<comment type="similarity">
    <text evidence="1 6">Belongs to the DNA photolyase class-1 family.</text>
</comment>
<keyword evidence="9" id="KW-1185">Reference proteome</keyword>
<sequence length="454" mass="52073">MSTLVLLNQALRLRDNPLLNAGSGTLHAVVVLDKAQFFGKQYGLYRANLWRLNQQIQAILQLQQALATKQIGLILRFGDTTSTLQALANELNATTLIAAEPTSPHEYAALQQLAGPITLTLIDCNSLFGAALRLDINRVPDRFTAFRKNHEPLLQVSLPVPPFIPRSEQHWLTPQQAEHHHANWSALDDYRHASSAATPPIITETAAWQRLQQYIWQEQHILHYKETRNALQGEHYASFFSSALALGSLSTRDLWQQIVEFEQQVQANDSTYWLKFELLWREFFRWQMRKYQSRWFSQTGIKGQPNFQPPQLTATQRRKFAAWCAGQTGIPFVDANMRLLNQSGLMSNRGRQNVASYLIHDLAIDWRLGAAYFEQRLLDYECASNWGNWAYIAGYGNSEARPFNMIKQALAYDPKADFVRHMLPELTAKDKTAHRPQANTPIPAQWHNWLKELD</sequence>
<dbReference type="InterPro" id="IPR014729">
    <property type="entry name" value="Rossmann-like_a/b/a_fold"/>
</dbReference>
<dbReference type="InterPro" id="IPR036134">
    <property type="entry name" value="Crypto/Photolyase_FAD-like_sf"/>
</dbReference>
<evidence type="ECO:0000313" key="8">
    <source>
        <dbReference type="EMBL" id="MCB5227102.1"/>
    </source>
</evidence>
<evidence type="ECO:0000256" key="2">
    <source>
        <dbReference type="ARBA" id="ARBA00017881"/>
    </source>
</evidence>
<dbReference type="InterPro" id="IPR006050">
    <property type="entry name" value="DNA_photolyase_N"/>
</dbReference>
<dbReference type="Pfam" id="PF00875">
    <property type="entry name" value="DNA_photolyase"/>
    <property type="match status" value="1"/>
</dbReference>
<evidence type="ECO:0000256" key="6">
    <source>
        <dbReference type="RuleBase" id="RU367151"/>
    </source>
</evidence>
<dbReference type="PRINTS" id="PR00147">
    <property type="entry name" value="DNAPHOTLYASE"/>
</dbReference>
<comment type="cofactor">
    <cofactor evidence="6">
        <name>FAD</name>
        <dbReference type="ChEBI" id="CHEBI:57692"/>
    </cofactor>
    <text evidence="6">Binds 1 FAD per subunit.</text>
</comment>
<dbReference type="Gene3D" id="1.10.579.10">
    <property type="entry name" value="DNA Cyclobutane Dipyrimidine Photolyase, subunit A, domain 3"/>
    <property type="match status" value="1"/>
</dbReference>
<evidence type="ECO:0000256" key="3">
    <source>
        <dbReference type="ARBA" id="ARBA00022630"/>
    </source>
</evidence>
<dbReference type="InterPro" id="IPR014133">
    <property type="entry name" value="Cry_DASH"/>
</dbReference>
<comment type="caution">
    <text evidence="8">The sequence shown here is derived from an EMBL/GenBank/DDBJ whole genome shotgun (WGS) entry which is preliminary data.</text>
</comment>
<gene>
    <name evidence="8" type="ORF">JAO78_009780</name>
</gene>
<dbReference type="InterPro" id="IPR002081">
    <property type="entry name" value="Cryptochrome/DNA_photolyase_1"/>
</dbReference>
<proteinExistence type="inferred from homology"/>
<dbReference type="Proteomes" id="UP000633814">
    <property type="component" value="Unassembled WGS sequence"/>
</dbReference>
<dbReference type="EMBL" id="JAEINI020000005">
    <property type="protein sequence ID" value="MCB5227102.1"/>
    <property type="molecule type" value="Genomic_DNA"/>
</dbReference>
<dbReference type="Gene3D" id="3.40.50.620">
    <property type="entry name" value="HUPs"/>
    <property type="match status" value="1"/>
</dbReference>
<comment type="function">
    <text evidence="6">May have a photoreceptor function.</text>
</comment>
<feature type="domain" description="Photolyase/cryptochrome alpha/beta" evidence="7">
    <location>
        <begin position="1"/>
        <end position="127"/>
    </location>
</feature>
<protein>
    <recommendedName>
        <fullName evidence="2 6">Cryptochrome DASH</fullName>
    </recommendedName>
</protein>
<dbReference type="PROSITE" id="PS51645">
    <property type="entry name" value="PHR_CRY_ALPHA_BETA"/>
    <property type="match status" value="1"/>
</dbReference>
<evidence type="ECO:0000259" key="7">
    <source>
        <dbReference type="PROSITE" id="PS51645"/>
    </source>
</evidence>
<dbReference type="RefSeq" id="WP_226751162.1">
    <property type="nucleotide sequence ID" value="NZ_JAEINI020000005.1"/>
</dbReference>
<evidence type="ECO:0000313" key="9">
    <source>
        <dbReference type="Proteomes" id="UP000633814"/>
    </source>
</evidence>
<dbReference type="Pfam" id="PF03441">
    <property type="entry name" value="FAD_binding_7"/>
    <property type="match status" value="1"/>
</dbReference>